<dbReference type="Pfam" id="PF14005">
    <property type="entry name" value="YpjP"/>
    <property type="match status" value="1"/>
</dbReference>
<dbReference type="RefSeq" id="WP_275418890.1">
    <property type="nucleotide sequence ID" value="NZ_CP106878.1"/>
</dbReference>
<reference evidence="1" key="1">
    <citation type="submission" date="2022-09" db="EMBL/GenBank/DDBJ databases">
        <title>Complete Genomes of Fervidibacillus albus and Fervidibacillus halotolerans isolated from tidal flat sediments.</title>
        <authorList>
            <person name="Kwon K.K."/>
            <person name="Yang S.-H."/>
            <person name="Park M.J."/>
            <person name="Oh H.-M."/>
        </authorList>
    </citation>
    <scope>NUCLEOTIDE SEQUENCE</scope>
    <source>
        <strain evidence="1">MEBiC13591</strain>
    </source>
</reference>
<evidence type="ECO:0000313" key="1">
    <source>
        <dbReference type="EMBL" id="WAA11071.1"/>
    </source>
</evidence>
<accession>A0A9E8RWV1</accession>
<dbReference type="KEGG" id="faf:OE104_07145"/>
<evidence type="ECO:0000313" key="2">
    <source>
        <dbReference type="Proteomes" id="UP001164718"/>
    </source>
</evidence>
<dbReference type="InterPro" id="IPR025616">
    <property type="entry name" value="YpjP"/>
</dbReference>
<protein>
    <submittedName>
        <fullName evidence="1">YpjP family protein</fullName>
    </submittedName>
</protein>
<keyword evidence="2" id="KW-1185">Reference proteome</keyword>
<dbReference type="Proteomes" id="UP001164718">
    <property type="component" value="Chromosome"/>
</dbReference>
<gene>
    <name evidence="1" type="ORF">OE104_07145</name>
</gene>
<dbReference type="AlphaFoldDB" id="A0A9E8RWV1"/>
<sequence>MKRWLYKSAVAIITFFTFGLVSPYQVMHAIHPPVGQDTKENLLDEKAVDSDDEYTPVVEEEEESPLSYRERFLAETFLIGEQKAMEKFGPKIAPVIENEFQQVILPKIEETIREISDQFSDDQLADLTVSEVPGGGVSEKIFHIYHKETGRDIIRFHVRRELKPLEGYWFEFHYHTYHDSFQTHYELGRIFWDKNTPPNWNRYYS</sequence>
<dbReference type="EMBL" id="CP106878">
    <property type="protein sequence ID" value="WAA11071.1"/>
    <property type="molecule type" value="Genomic_DNA"/>
</dbReference>
<organism evidence="1 2">
    <name type="scientific">Fervidibacillus albus</name>
    <dbReference type="NCBI Taxonomy" id="2980026"/>
    <lineage>
        <taxon>Bacteria</taxon>
        <taxon>Bacillati</taxon>
        <taxon>Bacillota</taxon>
        <taxon>Bacilli</taxon>
        <taxon>Bacillales</taxon>
        <taxon>Bacillaceae</taxon>
        <taxon>Fervidibacillus</taxon>
    </lineage>
</organism>
<proteinExistence type="predicted"/>
<name>A0A9E8RWV1_9BACI</name>